<dbReference type="RefSeq" id="WP_026419392.1">
    <property type="nucleotide sequence ID" value="NZ_AUBJ02000001.1"/>
</dbReference>
<evidence type="ECO:0008006" key="4">
    <source>
        <dbReference type="Google" id="ProtNLM"/>
    </source>
</evidence>
<accession>A0ABT1JPI4</accession>
<keyword evidence="3" id="KW-1185">Reference proteome</keyword>
<organism evidence="2 3">
    <name type="scientific">Actinoalloteichus caeruleus DSM 43889</name>
    <dbReference type="NCBI Taxonomy" id="1120930"/>
    <lineage>
        <taxon>Bacteria</taxon>
        <taxon>Bacillati</taxon>
        <taxon>Actinomycetota</taxon>
        <taxon>Actinomycetes</taxon>
        <taxon>Pseudonocardiales</taxon>
        <taxon>Pseudonocardiaceae</taxon>
        <taxon>Actinoalloteichus</taxon>
        <taxon>Actinoalloteichus cyanogriseus</taxon>
    </lineage>
</organism>
<gene>
    <name evidence="2" type="ORF">G443_003866</name>
</gene>
<comment type="caution">
    <text evidence="2">The sequence shown here is derived from an EMBL/GenBank/DDBJ whole genome shotgun (WGS) entry which is preliminary data.</text>
</comment>
<feature type="compositionally biased region" description="Acidic residues" evidence="1">
    <location>
        <begin position="197"/>
        <end position="216"/>
    </location>
</feature>
<protein>
    <recommendedName>
        <fullName evidence="4">Primosomal protein</fullName>
    </recommendedName>
</protein>
<feature type="region of interest" description="Disordered" evidence="1">
    <location>
        <begin position="189"/>
        <end position="242"/>
    </location>
</feature>
<proteinExistence type="predicted"/>
<reference evidence="2 3" key="1">
    <citation type="submission" date="2013-07" db="EMBL/GenBank/DDBJ databases">
        <authorList>
            <consortium name="DOE Joint Genome Institute"/>
            <person name="Reeve W."/>
            <person name="Huntemann M."/>
            <person name="Han J."/>
            <person name="Chen A."/>
            <person name="Kyrpides N."/>
            <person name="Mavromatis K."/>
            <person name="Markowitz V."/>
            <person name="Palaniappan K."/>
            <person name="Ivanova N."/>
            <person name="Schaumberg A."/>
            <person name="Pati A."/>
            <person name="Liolios K."/>
            <person name="Nordberg H.P."/>
            <person name="Cantor M.N."/>
            <person name="Hua S.X."/>
            <person name="Woyke T."/>
        </authorList>
    </citation>
    <scope>NUCLEOTIDE SEQUENCE [LARGE SCALE GENOMIC DNA]</scope>
    <source>
        <strain evidence="2 3">DSM 43889</strain>
    </source>
</reference>
<name>A0ABT1JPI4_ACTCY</name>
<evidence type="ECO:0000256" key="1">
    <source>
        <dbReference type="SAM" id="MobiDB-lite"/>
    </source>
</evidence>
<evidence type="ECO:0000313" key="2">
    <source>
        <dbReference type="EMBL" id="MCP2333596.1"/>
    </source>
</evidence>
<dbReference type="EMBL" id="AUBJ02000001">
    <property type="protein sequence ID" value="MCP2333596.1"/>
    <property type="molecule type" value="Genomic_DNA"/>
</dbReference>
<dbReference type="Proteomes" id="UP000791080">
    <property type="component" value="Unassembled WGS sequence"/>
</dbReference>
<evidence type="ECO:0000313" key="3">
    <source>
        <dbReference type="Proteomes" id="UP000791080"/>
    </source>
</evidence>
<sequence>MAQDIVPIELGLTQGDMVTLWAPRWREDGEEWEAFLGHEEDLYLFPDSAQLAAFIRSDADHDLLDHPAWDVVPELTARELLPDADHQFDLVGVPELVAQDPDTWVLGELADIVSILRSLAAVCELDVVDEVLDASPGFSVLDQGTVQFSGRDGERLWTDLARVVVSRWDEVLDAVDGVVATPDVDAEAVARASAELPSEDEESSEDDAEVTVDESEPVTPKDPSVELSPAEEAGAGVEPDATPGELGFWRGVGIDPIRIVTASGDWYTLRCYLGDEPIFLGADGTIEVFPSTEALLAHIRSSGPAADEDTAETPAVGGDLAEVSTWPEVLAKSSAGELAIEDVDGDNTYTLVGLDEELAEGPEGIDANQLELAVELLTDAADWAADDSAAEALAPSTSLGWLVSFALRPDPTRLAPSPPYEKEQAAWRDLVDGFEERLHRNEG</sequence>
<reference evidence="2 3" key="2">
    <citation type="submission" date="2022-06" db="EMBL/GenBank/DDBJ databases">
        <title>Genomic Encyclopedia of Type Strains, Phase I: the one thousand microbial genomes (KMG-I) project.</title>
        <authorList>
            <person name="Kyrpides N."/>
        </authorList>
    </citation>
    <scope>NUCLEOTIDE SEQUENCE [LARGE SCALE GENOMIC DNA]</scope>
    <source>
        <strain evidence="2 3">DSM 43889</strain>
    </source>
</reference>